<protein>
    <recommendedName>
        <fullName evidence="2">histidine kinase</fullName>
        <ecNumber evidence="2">2.7.13.3</ecNumber>
    </recommendedName>
</protein>
<evidence type="ECO:0000256" key="1">
    <source>
        <dbReference type="ARBA" id="ARBA00000085"/>
    </source>
</evidence>
<gene>
    <name evidence="8" type="ORF">COC19_05940</name>
</gene>
<proteinExistence type="predicted"/>
<keyword evidence="5" id="KW-0812">Transmembrane</keyword>
<dbReference type="Proteomes" id="UP000218172">
    <property type="component" value="Unassembled WGS sequence"/>
</dbReference>
<dbReference type="SMART" id="SM00387">
    <property type="entry name" value="HATPase_c"/>
    <property type="match status" value="1"/>
</dbReference>
<dbReference type="PRINTS" id="PR00344">
    <property type="entry name" value="BCTRLSENSOR"/>
</dbReference>
<dbReference type="InterPro" id="IPR011006">
    <property type="entry name" value="CheY-like_superfamily"/>
</dbReference>
<dbReference type="InterPro" id="IPR036097">
    <property type="entry name" value="HisK_dim/P_sf"/>
</dbReference>
<evidence type="ECO:0000259" key="6">
    <source>
        <dbReference type="PROSITE" id="PS50109"/>
    </source>
</evidence>
<dbReference type="SUPFAM" id="SSF47384">
    <property type="entry name" value="Homodimeric domain of signal transducing histidine kinase"/>
    <property type="match status" value="1"/>
</dbReference>
<feature type="domain" description="Histidine kinase" evidence="6">
    <location>
        <begin position="405"/>
        <end position="625"/>
    </location>
</feature>
<dbReference type="Gene3D" id="3.30.565.10">
    <property type="entry name" value="Histidine kinase-like ATPase, C-terminal domain"/>
    <property type="match status" value="1"/>
</dbReference>
<evidence type="ECO:0000313" key="8">
    <source>
        <dbReference type="EMBL" id="PCH60466.1"/>
    </source>
</evidence>
<dbReference type="InterPro" id="IPR005467">
    <property type="entry name" value="His_kinase_dom"/>
</dbReference>
<dbReference type="SMART" id="SM00388">
    <property type="entry name" value="HisKA"/>
    <property type="match status" value="1"/>
</dbReference>
<dbReference type="Gene3D" id="3.40.50.2300">
    <property type="match status" value="1"/>
</dbReference>
<evidence type="ECO:0000256" key="5">
    <source>
        <dbReference type="SAM" id="Phobius"/>
    </source>
</evidence>
<dbReference type="CDD" id="cd00156">
    <property type="entry name" value="REC"/>
    <property type="match status" value="1"/>
</dbReference>
<name>A0A2A4MLH6_9GAMM</name>
<dbReference type="Pfam" id="PF00072">
    <property type="entry name" value="Response_reg"/>
    <property type="match status" value="1"/>
</dbReference>
<evidence type="ECO:0000259" key="7">
    <source>
        <dbReference type="PROSITE" id="PS50110"/>
    </source>
</evidence>
<organism evidence="8 9">
    <name type="scientific">SAR86 cluster bacterium</name>
    <dbReference type="NCBI Taxonomy" id="2030880"/>
    <lineage>
        <taxon>Bacteria</taxon>
        <taxon>Pseudomonadati</taxon>
        <taxon>Pseudomonadota</taxon>
        <taxon>Gammaproteobacteria</taxon>
        <taxon>SAR86 cluster</taxon>
    </lineage>
</organism>
<keyword evidence="3 4" id="KW-0597">Phosphoprotein</keyword>
<keyword evidence="5" id="KW-1133">Transmembrane helix</keyword>
<dbReference type="InterPro" id="IPR001789">
    <property type="entry name" value="Sig_transdc_resp-reg_receiver"/>
</dbReference>
<dbReference type="InterPro" id="IPR003661">
    <property type="entry name" value="HisK_dim/P_dom"/>
</dbReference>
<dbReference type="PANTHER" id="PTHR43065:SF42">
    <property type="entry name" value="TWO-COMPONENT SENSOR PPRA"/>
    <property type="match status" value="1"/>
</dbReference>
<dbReference type="AlphaFoldDB" id="A0A2A4MLH6"/>
<feature type="modified residue" description="4-aspartylphosphate" evidence="4">
    <location>
        <position position="696"/>
    </location>
</feature>
<feature type="transmembrane region" description="Helical" evidence="5">
    <location>
        <begin position="22"/>
        <end position="44"/>
    </location>
</feature>
<comment type="caution">
    <text evidence="8">The sequence shown here is derived from an EMBL/GenBank/DDBJ whole genome shotgun (WGS) entry which is preliminary data.</text>
</comment>
<dbReference type="EMBL" id="NVQR01000091">
    <property type="protein sequence ID" value="PCH60466.1"/>
    <property type="molecule type" value="Genomic_DNA"/>
</dbReference>
<dbReference type="Pfam" id="PF00512">
    <property type="entry name" value="HisKA"/>
    <property type="match status" value="1"/>
</dbReference>
<feature type="domain" description="Response regulatory" evidence="7">
    <location>
        <begin position="645"/>
        <end position="761"/>
    </location>
</feature>
<reference evidence="9" key="1">
    <citation type="submission" date="2017-08" db="EMBL/GenBank/DDBJ databases">
        <title>A dynamic microbial community with high functional redundancy inhabits the cold, oxic subseafloor aquifer.</title>
        <authorList>
            <person name="Tully B.J."/>
            <person name="Wheat C.G."/>
            <person name="Glazer B.T."/>
            <person name="Huber J.A."/>
        </authorList>
    </citation>
    <scope>NUCLEOTIDE SEQUENCE [LARGE SCALE GENOMIC DNA]</scope>
</reference>
<dbReference type="PANTHER" id="PTHR43065">
    <property type="entry name" value="SENSOR HISTIDINE KINASE"/>
    <property type="match status" value="1"/>
</dbReference>
<dbReference type="PROSITE" id="PS50110">
    <property type="entry name" value="RESPONSE_REGULATORY"/>
    <property type="match status" value="1"/>
</dbReference>
<dbReference type="InterPro" id="IPR036890">
    <property type="entry name" value="HATPase_C_sf"/>
</dbReference>
<dbReference type="Gene3D" id="1.10.287.130">
    <property type="match status" value="1"/>
</dbReference>
<dbReference type="CDD" id="cd00082">
    <property type="entry name" value="HisKA"/>
    <property type="match status" value="1"/>
</dbReference>
<dbReference type="GO" id="GO:0000155">
    <property type="term" value="F:phosphorelay sensor kinase activity"/>
    <property type="evidence" value="ECO:0007669"/>
    <property type="project" value="InterPro"/>
</dbReference>
<dbReference type="InterPro" id="IPR003594">
    <property type="entry name" value="HATPase_dom"/>
</dbReference>
<feature type="transmembrane region" description="Helical" evidence="5">
    <location>
        <begin position="152"/>
        <end position="179"/>
    </location>
</feature>
<evidence type="ECO:0000256" key="4">
    <source>
        <dbReference type="PROSITE-ProRule" id="PRU00169"/>
    </source>
</evidence>
<dbReference type="PROSITE" id="PS50109">
    <property type="entry name" value="HIS_KIN"/>
    <property type="match status" value="1"/>
</dbReference>
<sequence>MKQAAEYTDTILNESTNSDWSILRPLIIGISLSIGLLVGSIYIVNQYYQQQDKNISRALTIRDVVDVIAVPLALYDYSEVETAAKVFENRNFIIAFELQDFYGVTISSKNLDVINEDNANYFPIYLPNTEHVEANKIGLATFYFKKQEVSSLIFGAFLRLVLTAILVSIPCAFVTWSYLKNYIYQPLQHLRSSIEDTLSNELQNTDNTNGRSTFGAISQKFDEMHKDMNKLNAENISAKQSRNQAVQALVKTNIKLQVEFKQRKSYSEMLHSVFSITNQSIVFVDSKENIITLNMDVSANTHIRSLMQSPLFTFKEFQEEFRQDIAHIEVLKIENDISLTGDTENNHSLSIQVEFNDGSSWLIRTLEINAEIKALMASDVSEMQNIHKELLEARKMEAVGVLTGGVAHDFNNILSIILTSTGLLNLSNNLDATQAEAVHIILSACDRAEAVINQLLTFSRTKPENFQTVNLVNVFTEFEATLPQILGQKIKLNIDIQTHKSLYLDAGLFYSAIINLTNNASNAMQRAGKFDIKVSDYSIPSSQSKQLGLSQEYVLITFSDSGSGIAPETLKSIFEPFFTTNNSNNCTGLGLAMVHNFVTQSGGRIWCESSLGQGSCFYMTLPVSNRIELEKSEDNIKSDALIDKNIVIVDDEIFLAQALLKHFDSYCKSAQYFDNAIDAKEFLERHDDETDILITDLHLAGDNGLDLAKIFKRRSPDSVSILMSGHFNINFETEIDKNCIDKFIAKPFSLTAIHNTVLELIA</sequence>
<accession>A0A2A4MLH6</accession>
<dbReference type="EC" id="2.7.13.3" evidence="2"/>
<dbReference type="SUPFAM" id="SSF52172">
    <property type="entry name" value="CheY-like"/>
    <property type="match status" value="1"/>
</dbReference>
<dbReference type="SUPFAM" id="SSF55874">
    <property type="entry name" value="ATPase domain of HSP90 chaperone/DNA topoisomerase II/histidine kinase"/>
    <property type="match status" value="1"/>
</dbReference>
<keyword evidence="5" id="KW-0472">Membrane</keyword>
<evidence type="ECO:0000256" key="2">
    <source>
        <dbReference type="ARBA" id="ARBA00012438"/>
    </source>
</evidence>
<dbReference type="Pfam" id="PF02518">
    <property type="entry name" value="HATPase_c"/>
    <property type="match status" value="1"/>
</dbReference>
<dbReference type="SMART" id="SM00448">
    <property type="entry name" value="REC"/>
    <property type="match status" value="1"/>
</dbReference>
<evidence type="ECO:0000256" key="3">
    <source>
        <dbReference type="ARBA" id="ARBA00022553"/>
    </source>
</evidence>
<dbReference type="InterPro" id="IPR004358">
    <property type="entry name" value="Sig_transdc_His_kin-like_C"/>
</dbReference>
<evidence type="ECO:0000313" key="9">
    <source>
        <dbReference type="Proteomes" id="UP000218172"/>
    </source>
</evidence>
<comment type="catalytic activity">
    <reaction evidence="1">
        <text>ATP + protein L-histidine = ADP + protein N-phospho-L-histidine.</text>
        <dbReference type="EC" id="2.7.13.3"/>
    </reaction>
</comment>